<dbReference type="EMBL" id="LKET01000019">
    <property type="protein sequence ID" value="KPU45826.1"/>
    <property type="molecule type" value="Genomic_DNA"/>
</dbReference>
<dbReference type="STRING" id="36849.OXPF_06150"/>
<accession>A0A0P8WB10</accession>
<dbReference type="Proteomes" id="UP000050326">
    <property type="component" value="Unassembled WGS sequence"/>
</dbReference>
<organism evidence="1 2">
    <name type="scientific">Oxobacter pfennigii</name>
    <dbReference type="NCBI Taxonomy" id="36849"/>
    <lineage>
        <taxon>Bacteria</taxon>
        <taxon>Bacillati</taxon>
        <taxon>Bacillota</taxon>
        <taxon>Clostridia</taxon>
        <taxon>Eubacteriales</taxon>
        <taxon>Clostridiaceae</taxon>
        <taxon>Oxobacter</taxon>
    </lineage>
</organism>
<comment type="caution">
    <text evidence="1">The sequence shown here is derived from an EMBL/GenBank/DDBJ whole genome shotgun (WGS) entry which is preliminary data.</text>
</comment>
<proteinExistence type="predicted"/>
<dbReference type="PATRIC" id="fig|36849.3.peg.657"/>
<gene>
    <name evidence="1" type="ORF">OXPF_06150</name>
</gene>
<dbReference type="AlphaFoldDB" id="A0A0P8WB10"/>
<sequence length="543" mass="55042">MQTTGNLGLKKPEGTDIVNIEDINDNMDILDTEIPKKVDKITGKGLSTEDYTTVEKNKLSGIVAGANNYTHPTNHPPSIISQDANNRFVTDAEKTAWNGKATLENVLMRFSGALNTTGTLDWNHSTNAQPGFSPTLLYGDATNGPSSAGAGHTYYHCYAVEYGNLKDGSGNITQFAIPYRVTSSTSDIYWRSRYTGAWDAWIKMPNMDDATKSNITLGLPGLFDNYDGDATFSSSSSFPRVFMRYRNLTINSGVTVNCTAGTIIIITGTLTLNGAISANGLGGQGSEPMDKAGGGAGGNGGGVVIILASKIVGSGSIRANGTNGANGVVPVGNSTPTNANGGSLFNPSILIPGGGTNNYNQKASANLDVITRIANQLYLWLNSDVVNSPSAFKGGGAGGAGRSVTNATDSYFSYGSCGGAGVGGDSGLGGRMASGFYSGVKYSFGGSGGGGGLIYLYSSSPIPALTLEAKGANGGTYYSEAVGSGPVGIGGSGGGGGLIYIISPSHSISTNVTGGIAGTSALGAGTSVAPTNGSAGVVISKTI</sequence>
<keyword evidence="2" id="KW-1185">Reference proteome</keyword>
<evidence type="ECO:0000313" key="1">
    <source>
        <dbReference type="EMBL" id="KPU45826.1"/>
    </source>
</evidence>
<protein>
    <submittedName>
        <fullName evidence="1">Uncharacterized protein</fullName>
    </submittedName>
</protein>
<dbReference type="CDD" id="cd19958">
    <property type="entry name" value="pyocin_knob"/>
    <property type="match status" value="1"/>
</dbReference>
<reference evidence="1 2" key="1">
    <citation type="submission" date="2015-09" db="EMBL/GenBank/DDBJ databases">
        <title>Genome sequence of Oxobacter pfennigii DSM 3222.</title>
        <authorList>
            <person name="Poehlein A."/>
            <person name="Bengelsdorf F.R."/>
            <person name="Schiel-Bengelsdorf B."/>
            <person name="Duerre P."/>
            <person name="Daniel R."/>
        </authorList>
    </citation>
    <scope>NUCLEOTIDE SEQUENCE [LARGE SCALE GENOMIC DNA]</scope>
    <source>
        <strain evidence="1 2">DSM 3222</strain>
    </source>
</reference>
<name>A0A0P8WB10_9CLOT</name>
<evidence type="ECO:0000313" key="2">
    <source>
        <dbReference type="Proteomes" id="UP000050326"/>
    </source>
</evidence>
<dbReference type="RefSeq" id="WP_054873740.1">
    <property type="nucleotide sequence ID" value="NZ_LKET01000019.1"/>
</dbReference>